<proteinExistence type="predicted"/>
<evidence type="ECO:0000313" key="2">
    <source>
        <dbReference type="Proteomes" id="UP001454036"/>
    </source>
</evidence>
<name>A0AAV3RG68_LITER</name>
<sequence length="77" mass="8329">MNPFDFGFYEAADLAAAVEGGGGVRGGEEEELHFGGCSLNRNGNFSSNPSKLNQDFKRSIGQMIHVGAWLKLLVKIK</sequence>
<accession>A0AAV3RG68</accession>
<keyword evidence="2" id="KW-1185">Reference proteome</keyword>
<dbReference type="AlphaFoldDB" id="A0AAV3RG68"/>
<gene>
    <name evidence="1" type="ORF">LIER_41878</name>
</gene>
<organism evidence="1 2">
    <name type="scientific">Lithospermum erythrorhizon</name>
    <name type="common">Purple gromwell</name>
    <name type="synonym">Lithospermum officinale var. erythrorhizon</name>
    <dbReference type="NCBI Taxonomy" id="34254"/>
    <lineage>
        <taxon>Eukaryota</taxon>
        <taxon>Viridiplantae</taxon>
        <taxon>Streptophyta</taxon>
        <taxon>Embryophyta</taxon>
        <taxon>Tracheophyta</taxon>
        <taxon>Spermatophyta</taxon>
        <taxon>Magnoliopsida</taxon>
        <taxon>eudicotyledons</taxon>
        <taxon>Gunneridae</taxon>
        <taxon>Pentapetalae</taxon>
        <taxon>asterids</taxon>
        <taxon>lamiids</taxon>
        <taxon>Boraginales</taxon>
        <taxon>Boraginaceae</taxon>
        <taxon>Boraginoideae</taxon>
        <taxon>Lithospermeae</taxon>
        <taxon>Lithospermum</taxon>
    </lineage>
</organism>
<dbReference type="EMBL" id="BAABME010027231">
    <property type="protein sequence ID" value="GAA0175255.1"/>
    <property type="molecule type" value="Genomic_DNA"/>
</dbReference>
<protein>
    <submittedName>
        <fullName evidence="1">Uncharacterized protein</fullName>
    </submittedName>
</protein>
<dbReference type="Proteomes" id="UP001454036">
    <property type="component" value="Unassembled WGS sequence"/>
</dbReference>
<comment type="caution">
    <text evidence="1">The sequence shown here is derived from an EMBL/GenBank/DDBJ whole genome shotgun (WGS) entry which is preliminary data.</text>
</comment>
<reference evidence="1 2" key="1">
    <citation type="submission" date="2024-01" db="EMBL/GenBank/DDBJ databases">
        <title>The complete chloroplast genome sequence of Lithospermum erythrorhizon: insights into the phylogenetic relationship among Boraginaceae species and the maternal lineages of purple gromwells.</title>
        <authorList>
            <person name="Okada T."/>
            <person name="Watanabe K."/>
        </authorList>
    </citation>
    <scope>NUCLEOTIDE SEQUENCE [LARGE SCALE GENOMIC DNA]</scope>
</reference>
<evidence type="ECO:0000313" key="1">
    <source>
        <dbReference type="EMBL" id="GAA0175255.1"/>
    </source>
</evidence>